<keyword evidence="7 15" id="KW-0472">Membrane</keyword>
<dbReference type="Gene3D" id="6.10.250.780">
    <property type="match status" value="1"/>
</dbReference>
<keyword evidence="9 11" id="KW-0456">Lyase</keyword>
<dbReference type="Gene3D" id="1.10.510.10">
    <property type="entry name" value="Transferase(Phosphotransferase) domain 1"/>
    <property type="match status" value="1"/>
</dbReference>
<accession>A0A1J1IEZ6</accession>
<evidence type="ECO:0000313" key="19">
    <source>
        <dbReference type="Proteomes" id="UP000183832"/>
    </source>
</evidence>
<dbReference type="InterPro" id="IPR000719">
    <property type="entry name" value="Prot_kinase_dom"/>
</dbReference>
<evidence type="ECO:0000256" key="1">
    <source>
        <dbReference type="ARBA" id="ARBA00001436"/>
    </source>
</evidence>
<evidence type="ECO:0000256" key="4">
    <source>
        <dbReference type="ARBA" id="ARBA00022692"/>
    </source>
</evidence>
<evidence type="ECO:0000256" key="10">
    <source>
        <dbReference type="ARBA" id="ARBA00023293"/>
    </source>
</evidence>
<keyword evidence="4 15" id="KW-0812">Transmembrane</keyword>
<gene>
    <name evidence="18" type="ORF">CLUMA_CG011700</name>
</gene>
<evidence type="ECO:0000313" key="18">
    <source>
        <dbReference type="EMBL" id="CRK98338.1"/>
    </source>
</evidence>
<feature type="domain" description="Protein kinase" evidence="16">
    <location>
        <begin position="402"/>
        <end position="677"/>
    </location>
</feature>
<dbReference type="GO" id="GO:0005886">
    <property type="term" value="C:plasma membrane"/>
    <property type="evidence" value="ECO:0007669"/>
    <property type="project" value="TreeGrafter"/>
</dbReference>
<evidence type="ECO:0000256" key="12">
    <source>
        <dbReference type="RuleBase" id="RU003431"/>
    </source>
</evidence>
<comment type="catalytic activity">
    <reaction evidence="1 12">
        <text>GTP = 3',5'-cyclic GMP + diphosphate</text>
        <dbReference type="Rhea" id="RHEA:13665"/>
        <dbReference type="ChEBI" id="CHEBI:33019"/>
        <dbReference type="ChEBI" id="CHEBI:37565"/>
        <dbReference type="ChEBI" id="CHEBI:57746"/>
        <dbReference type="EC" id="4.6.1.2"/>
    </reaction>
</comment>
<dbReference type="AlphaFoldDB" id="A0A1J1IEZ6"/>
<dbReference type="SMART" id="SM00044">
    <property type="entry name" value="CYCc"/>
    <property type="match status" value="1"/>
</dbReference>
<dbReference type="EMBL" id="CVRI01000047">
    <property type="protein sequence ID" value="CRK98338.1"/>
    <property type="molecule type" value="Genomic_DNA"/>
</dbReference>
<feature type="compositionally biased region" description="Low complexity" evidence="14">
    <location>
        <begin position="1094"/>
        <end position="1106"/>
    </location>
</feature>
<evidence type="ECO:0000256" key="7">
    <source>
        <dbReference type="ARBA" id="ARBA00023136"/>
    </source>
</evidence>
<dbReference type="CDD" id="cd07302">
    <property type="entry name" value="CHD"/>
    <property type="match status" value="1"/>
</dbReference>
<dbReference type="Proteomes" id="UP000183832">
    <property type="component" value="Unassembled WGS sequence"/>
</dbReference>
<dbReference type="GO" id="GO:0007168">
    <property type="term" value="P:receptor guanylyl cyclase signaling pathway"/>
    <property type="evidence" value="ECO:0007669"/>
    <property type="project" value="TreeGrafter"/>
</dbReference>
<dbReference type="Gene3D" id="3.30.70.1230">
    <property type="entry name" value="Nucleotide cyclase"/>
    <property type="match status" value="1"/>
</dbReference>
<dbReference type="SUPFAM" id="SSF56112">
    <property type="entry name" value="Protein kinase-like (PK-like)"/>
    <property type="match status" value="1"/>
</dbReference>
<keyword evidence="6 15" id="KW-1133">Transmembrane helix</keyword>
<comment type="similarity">
    <text evidence="11">Belongs to the adenylyl cyclase class-4/guanylyl cyclase family.</text>
</comment>
<dbReference type="InterPro" id="IPR050401">
    <property type="entry name" value="Cyclic_nucleotide_synthase"/>
</dbReference>
<dbReference type="InterPro" id="IPR011009">
    <property type="entry name" value="Kinase-like_dom_sf"/>
</dbReference>
<evidence type="ECO:0000256" key="5">
    <source>
        <dbReference type="ARBA" id="ARBA00022741"/>
    </source>
</evidence>
<dbReference type="GO" id="GO:0004672">
    <property type="term" value="F:protein kinase activity"/>
    <property type="evidence" value="ECO:0007669"/>
    <property type="project" value="InterPro"/>
</dbReference>
<dbReference type="InterPro" id="IPR029787">
    <property type="entry name" value="Nucleotide_cyclase"/>
</dbReference>
<evidence type="ECO:0000256" key="13">
    <source>
        <dbReference type="SAM" id="Coils"/>
    </source>
</evidence>
<protein>
    <recommendedName>
        <fullName evidence="3 12">Guanylate cyclase</fullName>
        <ecNumber evidence="3 12">4.6.1.2</ecNumber>
    </recommendedName>
</protein>
<dbReference type="Pfam" id="PF00211">
    <property type="entry name" value="Guanylate_cyc"/>
    <property type="match status" value="1"/>
</dbReference>
<dbReference type="GO" id="GO:0035556">
    <property type="term" value="P:intracellular signal transduction"/>
    <property type="evidence" value="ECO:0007669"/>
    <property type="project" value="InterPro"/>
</dbReference>
<feature type="coiled-coil region" evidence="13">
    <location>
        <begin position="686"/>
        <end position="717"/>
    </location>
</feature>
<dbReference type="FunFam" id="3.30.70.1230:FF:000039">
    <property type="entry name" value="Guanylate cyclase"/>
    <property type="match status" value="1"/>
</dbReference>
<evidence type="ECO:0000256" key="9">
    <source>
        <dbReference type="ARBA" id="ARBA00023239"/>
    </source>
</evidence>
<dbReference type="InterPro" id="IPR001245">
    <property type="entry name" value="Ser-Thr/Tyr_kinase_cat_dom"/>
</dbReference>
<dbReference type="InterPro" id="IPR018297">
    <property type="entry name" value="A/G_cyclase_CS"/>
</dbReference>
<dbReference type="GO" id="GO:0001653">
    <property type="term" value="F:peptide receptor activity"/>
    <property type="evidence" value="ECO:0007669"/>
    <property type="project" value="TreeGrafter"/>
</dbReference>
<feature type="transmembrane region" description="Helical" evidence="15">
    <location>
        <begin position="301"/>
        <end position="326"/>
    </location>
</feature>
<feature type="compositionally biased region" description="Low complexity" evidence="14">
    <location>
        <begin position="1202"/>
        <end position="1238"/>
    </location>
</feature>
<evidence type="ECO:0000256" key="2">
    <source>
        <dbReference type="ARBA" id="ARBA00004167"/>
    </source>
</evidence>
<keyword evidence="10 12" id="KW-0141">cGMP biosynthesis</keyword>
<name>A0A1J1IEZ6_9DIPT</name>
<dbReference type="PROSITE" id="PS50011">
    <property type="entry name" value="PROTEIN_KINASE_DOM"/>
    <property type="match status" value="1"/>
</dbReference>
<evidence type="ECO:0000256" key="8">
    <source>
        <dbReference type="ARBA" id="ARBA00023180"/>
    </source>
</evidence>
<feature type="compositionally biased region" description="Polar residues" evidence="14">
    <location>
        <begin position="962"/>
        <end position="976"/>
    </location>
</feature>
<evidence type="ECO:0000256" key="11">
    <source>
        <dbReference type="RuleBase" id="RU000405"/>
    </source>
</evidence>
<dbReference type="InterPro" id="IPR001054">
    <property type="entry name" value="A/G_cyclase"/>
</dbReference>
<keyword evidence="8" id="KW-0325">Glycoprotein</keyword>
<dbReference type="PANTHER" id="PTHR11920:SF462">
    <property type="entry name" value="GUANYLATE CYCLASE"/>
    <property type="match status" value="1"/>
</dbReference>
<feature type="region of interest" description="Disordered" evidence="14">
    <location>
        <begin position="1163"/>
        <end position="1182"/>
    </location>
</feature>
<evidence type="ECO:0000256" key="14">
    <source>
        <dbReference type="SAM" id="MobiDB-lite"/>
    </source>
</evidence>
<keyword evidence="5" id="KW-0547">Nucleotide-binding</keyword>
<dbReference type="EC" id="4.6.1.2" evidence="3 12"/>
<dbReference type="GO" id="GO:0004016">
    <property type="term" value="F:adenylate cyclase activity"/>
    <property type="evidence" value="ECO:0007669"/>
    <property type="project" value="TreeGrafter"/>
</dbReference>
<evidence type="ECO:0000256" key="6">
    <source>
        <dbReference type="ARBA" id="ARBA00022989"/>
    </source>
</evidence>
<feature type="compositionally biased region" description="Low complexity" evidence="14">
    <location>
        <begin position="1163"/>
        <end position="1178"/>
    </location>
</feature>
<dbReference type="PROSITE" id="PS50125">
    <property type="entry name" value="GUANYLATE_CYCLASE_2"/>
    <property type="match status" value="1"/>
</dbReference>
<organism evidence="18 19">
    <name type="scientific">Clunio marinus</name>
    <dbReference type="NCBI Taxonomy" id="568069"/>
    <lineage>
        <taxon>Eukaryota</taxon>
        <taxon>Metazoa</taxon>
        <taxon>Ecdysozoa</taxon>
        <taxon>Arthropoda</taxon>
        <taxon>Hexapoda</taxon>
        <taxon>Insecta</taxon>
        <taxon>Pterygota</taxon>
        <taxon>Neoptera</taxon>
        <taxon>Endopterygota</taxon>
        <taxon>Diptera</taxon>
        <taxon>Nematocera</taxon>
        <taxon>Chironomoidea</taxon>
        <taxon>Chironomidae</taxon>
        <taxon>Clunio</taxon>
    </lineage>
</organism>
<evidence type="ECO:0000259" key="17">
    <source>
        <dbReference type="PROSITE" id="PS50125"/>
    </source>
</evidence>
<feature type="region of interest" description="Disordered" evidence="14">
    <location>
        <begin position="1202"/>
        <end position="1245"/>
    </location>
</feature>
<dbReference type="STRING" id="568069.A0A1J1IEZ6"/>
<evidence type="ECO:0000256" key="15">
    <source>
        <dbReference type="SAM" id="Phobius"/>
    </source>
</evidence>
<evidence type="ECO:0000256" key="3">
    <source>
        <dbReference type="ARBA" id="ARBA00012202"/>
    </source>
</evidence>
<dbReference type="Pfam" id="PF07714">
    <property type="entry name" value="PK_Tyr_Ser-Thr"/>
    <property type="match status" value="1"/>
</dbReference>
<dbReference type="GO" id="GO:0005524">
    <property type="term" value="F:ATP binding"/>
    <property type="evidence" value="ECO:0007669"/>
    <property type="project" value="InterPro"/>
</dbReference>
<feature type="region of interest" description="Disordered" evidence="14">
    <location>
        <begin position="961"/>
        <end position="981"/>
    </location>
</feature>
<feature type="region of interest" description="Disordered" evidence="14">
    <location>
        <begin position="1094"/>
        <end position="1118"/>
    </location>
</feature>
<proteinExistence type="inferred from homology"/>
<dbReference type="FunFam" id="1.10.510.10:FF:000801">
    <property type="entry name" value="Guanylate cyclase"/>
    <property type="match status" value="1"/>
</dbReference>
<sequence length="1253" mass="139701">MKPNWGLPLAIAANLHISYRIIIENDNVGKADIKDIRGKVFIVCSPLNSPITNRVINQYKHFKKAKILLIDIIGSVFHLENRLFKDFSTTKYNNLLVLTILTQKFKQILSRKYHVEFSQYLKSSQQGNESESDFFCDLEKRSISHYTMNANNLTSCENEIKERCHNYTNEDIKSFCTNHTTALSQKINGSDVQQLNDYNFNKQLVVPEHFNLFDYITSMSLDEKNLSNHERHHQFDFIVLDFRSIVNATNGSITIWRPLMILEQDEIFKNIFTTHRAFSERDAFEDWIFKANLWNCGTICLGIIAASIFVAFILILIISVSAGIAARNYFLKKRLSKGPNKVVLAASDFVFPIDSRRVDEGMEAMLCCWLQQLQEFGGPEVDKPDLLKGSIGSLKNLGLPGISAGNKNSSGTGSLVKQNNANLLEFKARYQGDLVQLKEIHIPSGNSVELRTKAMDHLIISHGLRHENINPLIGFLSDPNRSALVFEHCSRGSLQDVLIMDEIKLDWSFRLSLLTDLVRGMRYLHTSPLRVHGSLTSRNCVVDARWVLKITDYGMPAFYDAQGLAAPVKSAKELLWSAPEALRGTKNYPKHGTQAADVFSFGIIMQEVVVRGEPYCMLSLSPEEIIAKIKNPPPLIRPSVSKGAAPPEAINIMRQCWSENPELRPDFATIGEKFKLLNHGRKVNFVDTMFQMLEKYSNNLEELIRERTEQLDMERKKTEQLLNRMLPSSVAEKLKMGLAVDPEEFAEVTIYFSDIVGFTAIAAHCTPVQVVDLLNDLYTCFDATIMSYNNVYKVETIGDAYMVVGGLPNPRPDHAEQIATMALDLLHQSGNFKVRHLPGVPLQLRIGLHTGPCCAGVVGLTMPRYCLFGDTVNTASRMESTGSSWRIHMSQTTCDRLEKTGGYIIEPRGPIEIKGKGKMNTYWLLGKKGFDKVLPTPPPIGLDELLKRNCEASKSEAVKIGNASSLPGSNQSSHSPSFGGESLDVKVEITPAPPTPMSDIQNSFSVESTSSLTICSDVSVKSQSTSPLTRKFSEIPHESGGFLNPIGNFNRLNPSPPNTASARLFKKLEEMIDLSSPYNHYRCLSPSETNLSIPVSERSSSVSPNSKQIDSGKPGSSRLLRRQFSLDKDDMTMQKHANLETISSFVDSAKHLNLKLYQPLISSSSLPGSSPTTSSLSTKIQKHQSASVAQDLEKIEEIPISPINTSFNSSNSNSSVKDLNSFKNSNNSNNNSKTSPSNCDETKEISINIETLG</sequence>
<feature type="domain" description="Guanylate cyclase" evidence="17">
    <location>
        <begin position="749"/>
        <end position="879"/>
    </location>
</feature>
<dbReference type="OrthoDB" id="1890790at2759"/>
<dbReference type="GO" id="GO:0004383">
    <property type="term" value="F:guanylate cyclase activity"/>
    <property type="evidence" value="ECO:0007669"/>
    <property type="project" value="UniProtKB-EC"/>
</dbReference>
<dbReference type="PROSITE" id="PS00452">
    <property type="entry name" value="GUANYLATE_CYCLASE_1"/>
    <property type="match status" value="1"/>
</dbReference>
<evidence type="ECO:0000259" key="16">
    <source>
        <dbReference type="PROSITE" id="PS50011"/>
    </source>
</evidence>
<keyword evidence="19" id="KW-1185">Reference proteome</keyword>
<keyword evidence="13" id="KW-0175">Coiled coil</keyword>
<comment type="subcellular location">
    <subcellularLocation>
        <location evidence="2">Membrane</location>
        <topology evidence="2">Single-pass membrane protein</topology>
    </subcellularLocation>
</comment>
<reference evidence="18 19" key="1">
    <citation type="submission" date="2015-04" db="EMBL/GenBank/DDBJ databases">
        <authorList>
            <person name="Syromyatnikov M.Y."/>
            <person name="Popov V.N."/>
        </authorList>
    </citation>
    <scope>NUCLEOTIDE SEQUENCE [LARGE SCALE GENOMIC DNA]</scope>
</reference>
<dbReference type="PANTHER" id="PTHR11920">
    <property type="entry name" value="GUANYLYL CYCLASE"/>
    <property type="match status" value="1"/>
</dbReference>
<dbReference type="SUPFAM" id="SSF55073">
    <property type="entry name" value="Nucleotide cyclase"/>
    <property type="match status" value="1"/>
</dbReference>